<protein>
    <submittedName>
        <fullName evidence="2">Carboxyl-terminal PDZ ligand of neuronal nitric oxide synthase protein-like protein</fullName>
    </submittedName>
</protein>
<dbReference type="InterPro" id="IPR051133">
    <property type="entry name" value="Adapter_Engulfment-Domain"/>
</dbReference>
<dbReference type="Proteomes" id="UP000288716">
    <property type="component" value="Unassembled WGS sequence"/>
</dbReference>
<dbReference type="OrthoDB" id="10030336at2759"/>
<dbReference type="InterPro" id="IPR011993">
    <property type="entry name" value="PH-like_dom_sf"/>
</dbReference>
<sequence>MKSKKYINLDEYDSRVALYSEEAFQHGITFNAKFIGSCDVPRPNSRVEIVAAMRRIRYEFKSKSIKKKKVTLTVSVEGNVH</sequence>
<dbReference type="AlphaFoldDB" id="A0A443SPB5"/>
<dbReference type="Gene3D" id="2.30.29.30">
    <property type="entry name" value="Pleckstrin-homology domain (PH domain)/Phosphotyrosine-binding domain (PTB)"/>
    <property type="match status" value="1"/>
</dbReference>
<proteinExistence type="predicted"/>
<comment type="caution">
    <text evidence="2">The sequence shown here is derived from an EMBL/GenBank/DDBJ whole genome shotgun (WGS) entry which is preliminary data.</text>
</comment>
<dbReference type="SUPFAM" id="SSF50729">
    <property type="entry name" value="PH domain-like"/>
    <property type="match status" value="1"/>
</dbReference>
<evidence type="ECO:0000259" key="1">
    <source>
        <dbReference type="Pfam" id="PF00640"/>
    </source>
</evidence>
<name>A0A443SPB5_9ACAR</name>
<dbReference type="Pfam" id="PF00640">
    <property type="entry name" value="PID"/>
    <property type="match status" value="1"/>
</dbReference>
<dbReference type="PANTHER" id="PTHR11232">
    <property type="entry name" value="PHOSPHOTYROSINE INTERACTION DOMAIN-CONTAINING FAMILY MEMBER"/>
    <property type="match status" value="1"/>
</dbReference>
<dbReference type="VEuPathDB" id="VectorBase:LDEU002659"/>
<accession>A0A443SPB5</accession>
<dbReference type="EMBL" id="NCKV01000942">
    <property type="protein sequence ID" value="RWS29379.1"/>
    <property type="molecule type" value="Genomic_DNA"/>
</dbReference>
<feature type="domain" description="PID" evidence="1">
    <location>
        <begin position="30"/>
        <end position="75"/>
    </location>
</feature>
<gene>
    <name evidence="2" type="ORF">B4U80_01110</name>
</gene>
<dbReference type="STRING" id="299467.A0A443SPB5"/>
<dbReference type="InterPro" id="IPR006020">
    <property type="entry name" value="PTB/PI_dom"/>
</dbReference>
<evidence type="ECO:0000313" key="2">
    <source>
        <dbReference type="EMBL" id="RWS29379.1"/>
    </source>
</evidence>
<dbReference type="GO" id="GO:0050998">
    <property type="term" value="F:nitric-oxide synthase binding"/>
    <property type="evidence" value="ECO:0007669"/>
    <property type="project" value="TreeGrafter"/>
</dbReference>
<organism evidence="2 3">
    <name type="scientific">Leptotrombidium deliense</name>
    <dbReference type="NCBI Taxonomy" id="299467"/>
    <lineage>
        <taxon>Eukaryota</taxon>
        <taxon>Metazoa</taxon>
        <taxon>Ecdysozoa</taxon>
        <taxon>Arthropoda</taxon>
        <taxon>Chelicerata</taxon>
        <taxon>Arachnida</taxon>
        <taxon>Acari</taxon>
        <taxon>Acariformes</taxon>
        <taxon>Trombidiformes</taxon>
        <taxon>Prostigmata</taxon>
        <taxon>Anystina</taxon>
        <taxon>Parasitengona</taxon>
        <taxon>Trombiculoidea</taxon>
        <taxon>Trombiculidae</taxon>
        <taxon>Leptotrombidium</taxon>
    </lineage>
</organism>
<keyword evidence="3" id="KW-1185">Reference proteome</keyword>
<dbReference type="PANTHER" id="PTHR11232:SF17">
    <property type="entry name" value="CAPON-LIKE PROTEIN"/>
    <property type="match status" value="1"/>
</dbReference>
<reference evidence="2 3" key="1">
    <citation type="journal article" date="2018" name="Gigascience">
        <title>Genomes of trombidid mites reveal novel predicted allergens and laterally-transferred genes associated with secondary metabolism.</title>
        <authorList>
            <person name="Dong X."/>
            <person name="Chaisiri K."/>
            <person name="Xia D."/>
            <person name="Armstrong S.D."/>
            <person name="Fang Y."/>
            <person name="Donnelly M.J."/>
            <person name="Kadowaki T."/>
            <person name="McGarry J.W."/>
            <person name="Darby A.C."/>
            <person name="Makepeace B.L."/>
        </authorList>
    </citation>
    <scope>NUCLEOTIDE SEQUENCE [LARGE SCALE GENOMIC DNA]</scope>
    <source>
        <strain evidence="2">UoL-UT</strain>
    </source>
</reference>
<evidence type="ECO:0000313" key="3">
    <source>
        <dbReference type="Proteomes" id="UP000288716"/>
    </source>
</evidence>